<proteinExistence type="predicted"/>
<protein>
    <recommendedName>
        <fullName evidence="4">G-protein coupled receptors family 1 profile domain-containing protein</fullName>
    </recommendedName>
</protein>
<evidence type="ECO:0000256" key="1">
    <source>
        <dbReference type="SAM" id="Phobius"/>
    </source>
</evidence>
<organism evidence="2 3">
    <name type="scientific">Rotaria sordida</name>
    <dbReference type="NCBI Taxonomy" id="392033"/>
    <lineage>
        <taxon>Eukaryota</taxon>
        <taxon>Metazoa</taxon>
        <taxon>Spiralia</taxon>
        <taxon>Gnathifera</taxon>
        <taxon>Rotifera</taxon>
        <taxon>Eurotatoria</taxon>
        <taxon>Bdelloidea</taxon>
        <taxon>Philodinida</taxon>
        <taxon>Philodinidae</taxon>
        <taxon>Rotaria</taxon>
    </lineage>
</organism>
<reference evidence="2" key="1">
    <citation type="submission" date="2021-02" db="EMBL/GenBank/DDBJ databases">
        <authorList>
            <person name="Nowell W R."/>
        </authorList>
    </citation>
    <scope>NUCLEOTIDE SEQUENCE</scope>
</reference>
<evidence type="ECO:0008006" key="4">
    <source>
        <dbReference type="Google" id="ProtNLM"/>
    </source>
</evidence>
<feature type="non-terminal residue" evidence="2">
    <location>
        <position position="1"/>
    </location>
</feature>
<dbReference type="Proteomes" id="UP000663823">
    <property type="component" value="Unassembled WGS sequence"/>
</dbReference>
<dbReference type="AlphaFoldDB" id="A0A820JVN3"/>
<sequence>MSSLSTAQLILNASSQLTIYVSFIILFSGIFGHIANIFVFTRLKIFRGNPSAFYLIAESIADILELMIPFTSRIAISGFNNDLTQRSLVWCKLRPL</sequence>
<gene>
    <name evidence="2" type="ORF">OTI717_LOCUS42873</name>
</gene>
<dbReference type="EMBL" id="CAJOAX010055711">
    <property type="protein sequence ID" value="CAF4327840.1"/>
    <property type="molecule type" value="Genomic_DNA"/>
</dbReference>
<comment type="caution">
    <text evidence="2">The sequence shown here is derived from an EMBL/GenBank/DDBJ whole genome shotgun (WGS) entry which is preliminary data.</text>
</comment>
<evidence type="ECO:0000313" key="3">
    <source>
        <dbReference type="Proteomes" id="UP000663823"/>
    </source>
</evidence>
<keyword evidence="1" id="KW-0812">Transmembrane</keyword>
<name>A0A820JVN3_9BILA</name>
<feature type="non-terminal residue" evidence="2">
    <location>
        <position position="96"/>
    </location>
</feature>
<dbReference type="Gene3D" id="1.20.1070.10">
    <property type="entry name" value="Rhodopsin 7-helix transmembrane proteins"/>
    <property type="match status" value="1"/>
</dbReference>
<evidence type="ECO:0000313" key="2">
    <source>
        <dbReference type="EMBL" id="CAF4327840.1"/>
    </source>
</evidence>
<keyword evidence="1" id="KW-0472">Membrane</keyword>
<feature type="transmembrane region" description="Helical" evidence="1">
    <location>
        <begin position="20"/>
        <end position="40"/>
    </location>
</feature>
<keyword evidence="1" id="KW-1133">Transmembrane helix</keyword>
<accession>A0A820JVN3</accession>